<evidence type="ECO:0000256" key="7">
    <source>
        <dbReference type="SAM" id="Coils"/>
    </source>
</evidence>
<dbReference type="InterPro" id="IPR036510">
    <property type="entry name" value="Ribosomal_bS20_sf"/>
</dbReference>
<sequence>MPNLKNAKKALKQSVARASRNKIVEANIDSMRRQFRKLLEAGKHEDASKLVRDLGKTLDKAVTKNVLKLNTAARIKSRTAIRLAKSMVK</sequence>
<dbReference type="GO" id="GO:0003735">
    <property type="term" value="F:structural constituent of ribosome"/>
    <property type="evidence" value="ECO:0007669"/>
    <property type="project" value="InterPro"/>
</dbReference>
<comment type="function">
    <text evidence="6">Binds directly to 16S ribosomal RNA.</text>
</comment>
<reference evidence="8 9" key="1">
    <citation type="journal article" date="2015" name="Nature">
        <title>rRNA introns, odd ribosomes, and small enigmatic genomes across a large radiation of phyla.</title>
        <authorList>
            <person name="Brown C.T."/>
            <person name="Hug L.A."/>
            <person name="Thomas B.C."/>
            <person name="Sharon I."/>
            <person name="Castelle C.J."/>
            <person name="Singh A."/>
            <person name="Wilkins M.J."/>
            <person name="Williams K.H."/>
            <person name="Banfield J.F."/>
        </authorList>
    </citation>
    <scope>NUCLEOTIDE SEQUENCE [LARGE SCALE GENOMIC DNA]</scope>
</reference>
<dbReference type="AlphaFoldDB" id="A0A0G1XI54"/>
<keyword evidence="2 6" id="KW-0694">RNA-binding</keyword>
<evidence type="ECO:0000256" key="1">
    <source>
        <dbReference type="ARBA" id="ARBA00022730"/>
    </source>
</evidence>
<evidence type="ECO:0000313" key="9">
    <source>
        <dbReference type="Proteomes" id="UP000034846"/>
    </source>
</evidence>
<dbReference type="InterPro" id="IPR002583">
    <property type="entry name" value="Ribosomal_bS20"/>
</dbReference>
<evidence type="ECO:0000256" key="3">
    <source>
        <dbReference type="ARBA" id="ARBA00022980"/>
    </source>
</evidence>
<proteinExistence type="inferred from homology"/>
<comment type="similarity">
    <text evidence="6">Belongs to the bacterial ribosomal protein bS20 family.</text>
</comment>
<keyword evidence="1 6" id="KW-0699">rRNA-binding</keyword>
<organism evidence="8 9">
    <name type="scientific">Candidatus Uhrbacteria bacterium GW2011_GWD2_52_7</name>
    <dbReference type="NCBI Taxonomy" id="1618989"/>
    <lineage>
        <taxon>Bacteria</taxon>
        <taxon>Candidatus Uhriibacteriota</taxon>
    </lineage>
</organism>
<evidence type="ECO:0000256" key="2">
    <source>
        <dbReference type="ARBA" id="ARBA00022884"/>
    </source>
</evidence>
<dbReference type="SUPFAM" id="SSF46992">
    <property type="entry name" value="Ribosomal protein S20"/>
    <property type="match status" value="1"/>
</dbReference>
<dbReference type="GO" id="GO:0019843">
    <property type="term" value="F:rRNA binding"/>
    <property type="evidence" value="ECO:0007669"/>
    <property type="project" value="UniProtKB-UniRule"/>
</dbReference>
<evidence type="ECO:0000256" key="5">
    <source>
        <dbReference type="ARBA" id="ARBA00035136"/>
    </source>
</evidence>
<evidence type="ECO:0000313" key="8">
    <source>
        <dbReference type="EMBL" id="KKW30611.1"/>
    </source>
</evidence>
<protein>
    <recommendedName>
        <fullName evidence="5 6">Small ribosomal subunit protein bS20</fullName>
    </recommendedName>
</protein>
<dbReference type="EMBL" id="LCRD01000007">
    <property type="protein sequence ID" value="KKW30611.1"/>
    <property type="molecule type" value="Genomic_DNA"/>
</dbReference>
<dbReference type="GO" id="GO:1990904">
    <property type="term" value="C:ribonucleoprotein complex"/>
    <property type="evidence" value="ECO:0007669"/>
    <property type="project" value="UniProtKB-KW"/>
</dbReference>
<dbReference type="Pfam" id="PF01649">
    <property type="entry name" value="Ribosomal_S20p"/>
    <property type="match status" value="1"/>
</dbReference>
<keyword evidence="4 6" id="KW-0687">Ribonucleoprotein</keyword>
<dbReference type="Proteomes" id="UP000034846">
    <property type="component" value="Unassembled WGS sequence"/>
</dbReference>
<name>A0A0G1XI54_9BACT</name>
<dbReference type="GO" id="GO:0005840">
    <property type="term" value="C:ribosome"/>
    <property type="evidence" value="ECO:0007669"/>
    <property type="project" value="UniProtKB-KW"/>
</dbReference>
<accession>A0A0G1XI54</accession>
<feature type="coiled-coil region" evidence="7">
    <location>
        <begin position="1"/>
        <end position="41"/>
    </location>
</feature>
<evidence type="ECO:0000256" key="6">
    <source>
        <dbReference type="HAMAP-Rule" id="MF_00500"/>
    </source>
</evidence>
<keyword evidence="3 6" id="KW-0689">Ribosomal protein</keyword>
<dbReference type="NCBIfam" id="TIGR00029">
    <property type="entry name" value="S20"/>
    <property type="match status" value="1"/>
</dbReference>
<dbReference type="GO" id="GO:0006412">
    <property type="term" value="P:translation"/>
    <property type="evidence" value="ECO:0007669"/>
    <property type="project" value="UniProtKB-UniRule"/>
</dbReference>
<keyword evidence="7" id="KW-0175">Coiled coil</keyword>
<dbReference type="HAMAP" id="MF_00500">
    <property type="entry name" value="Ribosomal_bS20"/>
    <property type="match status" value="1"/>
</dbReference>
<dbReference type="Gene3D" id="1.20.58.110">
    <property type="entry name" value="Ribosomal protein S20"/>
    <property type="match status" value="1"/>
</dbReference>
<comment type="caution">
    <text evidence="8">The sequence shown here is derived from an EMBL/GenBank/DDBJ whole genome shotgun (WGS) entry which is preliminary data.</text>
</comment>
<gene>
    <name evidence="6" type="primary">rpsT</name>
    <name evidence="8" type="ORF">UY72_C0007G0008</name>
</gene>
<evidence type="ECO:0000256" key="4">
    <source>
        <dbReference type="ARBA" id="ARBA00023274"/>
    </source>
</evidence>